<evidence type="ECO:0000256" key="8">
    <source>
        <dbReference type="SAM" id="MobiDB-lite"/>
    </source>
</evidence>
<feature type="transmembrane region" description="Helical" evidence="9">
    <location>
        <begin position="149"/>
        <end position="169"/>
    </location>
</feature>
<keyword evidence="3" id="KW-0808">Transferase</keyword>
<evidence type="ECO:0000313" key="10">
    <source>
        <dbReference type="EMBL" id="KUL37620.1"/>
    </source>
</evidence>
<protein>
    <recommendedName>
        <fullName evidence="12">DUF2029 domain-containing protein</fullName>
    </recommendedName>
</protein>
<evidence type="ECO:0000256" key="1">
    <source>
        <dbReference type="ARBA" id="ARBA00004141"/>
    </source>
</evidence>
<feature type="transmembrane region" description="Helical" evidence="9">
    <location>
        <begin position="427"/>
        <end position="444"/>
    </location>
</feature>
<dbReference type="Pfam" id="PF26314">
    <property type="entry name" value="MptA_B_family"/>
    <property type="match status" value="1"/>
</dbReference>
<dbReference type="GO" id="GO:0016757">
    <property type="term" value="F:glycosyltransferase activity"/>
    <property type="evidence" value="ECO:0007669"/>
    <property type="project" value="UniProtKB-KW"/>
</dbReference>
<keyword evidence="2" id="KW-0328">Glycosyltransferase</keyword>
<organism evidence="10 11">
    <name type="scientific">Actinoplanes awajinensis subsp. mycoplanecinus</name>
    <dbReference type="NCBI Taxonomy" id="135947"/>
    <lineage>
        <taxon>Bacteria</taxon>
        <taxon>Bacillati</taxon>
        <taxon>Actinomycetota</taxon>
        <taxon>Actinomycetes</taxon>
        <taxon>Micromonosporales</taxon>
        <taxon>Micromonosporaceae</taxon>
        <taxon>Actinoplanes</taxon>
    </lineage>
</organism>
<keyword evidence="11" id="KW-1185">Reference proteome</keyword>
<evidence type="ECO:0000256" key="2">
    <source>
        <dbReference type="ARBA" id="ARBA00022676"/>
    </source>
</evidence>
<dbReference type="AlphaFoldDB" id="A0A0X3UYQ0"/>
<feature type="transmembrane region" description="Helical" evidence="9">
    <location>
        <begin position="223"/>
        <end position="256"/>
    </location>
</feature>
<keyword evidence="4 9" id="KW-0812">Transmembrane</keyword>
<gene>
    <name evidence="10" type="ORF">ADL15_11385</name>
</gene>
<evidence type="ECO:0000256" key="9">
    <source>
        <dbReference type="SAM" id="Phobius"/>
    </source>
</evidence>
<dbReference type="GO" id="GO:0016020">
    <property type="term" value="C:membrane"/>
    <property type="evidence" value="ECO:0007669"/>
    <property type="project" value="UniProtKB-SubCell"/>
</dbReference>
<name>A0A0X3UYQ0_9ACTN</name>
<feature type="transmembrane region" description="Helical" evidence="9">
    <location>
        <begin position="119"/>
        <end position="137"/>
    </location>
</feature>
<keyword evidence="6 9" id="KW-0472">Membrane</keyword>
<comment type="subcellular location">
    <subcellularLocation>
        <location evidence="1">Membrane</location>
        <topology evidence="1">Multi-pass membrane protein</topology>
    </subcellularLocation>
</comment>
<evidence type="ECO:0000256" key="4">
    <source>
        <dbReference type="ARBA" id="ARBA00022692"/>
    </source>
</evidence>
<proteinExistence type="inferred from homology"/>
<feature type="compositionally biased region" description="Polar residues" evidence="8">
    <location>
        <begin position="524"/>
        <end position="533"/>
    </location>
</feature>
<evidence type="ECO:0008006" key="12">
    <source>
        <dbReference type="Google" id="ProtNLM"/>
    </source>
</evidence>
<dbReference type="EMBL" id="LLZH01000071">
    <property type="protein sequence ID" value="KUL37620.1"/>
    <property type="molecule type" value="Genomic_DNA"/>
</dbReference>
<feature type="transmembrane region" description="Helical" evidence="9">
    <location>
        <begin position="175"/>
        <end position="194"/>
    </location>
</feature>
<evidence type="ECO:0000256" key="7">
    <source>
        <dbReference type="ARBA" id="ARBA00043987"/>
    </source>
</evidence>
<feature type="transmembrane region" description="Helical" evidence="9">
    <location>
        <begin position="201"/>
        <end position="217"/>
    </location>
</feature>
<feature type="transmembrane region" description="Helical" evidence="9">
    <location>
        <begin position="293"/>
        <end position="318"/>
    </location>
</feature>
<feature type="transmembrane region" description="Helical" evidence="9">
    <location>
        <begin position="6"/>
        <end position="32"/>
    </location>
</feature>
<comment type="similarity">
    <text evidence="7">Belongs to the MptA/B family.</text>
</comment>
<reference evidence="10 11" key="1">
    <citation type="submission" date="2015-10" db="EMBL/GenBank/DDBJ databases">
        <authorList>
            <person name="Gilbert D.G."/>
        </authorList>
    </citation>
    <scope>NUCLEOTIDE SEQUENCE [LARGE SCALE GENOMIC DNA]</scope>
    <source>
        <strain evidence="10 11">NRRL B-16712</strain>
    </source>
</reference>
<evidence type="ECO:0000256" key="6">
    <source>
        <dbReference type="ARBA" id="ARBA00023136"/>
    </source>
</evidence>
<evidence type="ECO:0000313" key="11">
    <source>
        <dbReference type="Proteomes" id="UP000053244"/>
    </source>
</evidence>
<feature type="compositionally biased region" description="Low complexity" evidence="8">
    <location>
        <begin position="491"/>
        <end position="507"/>
    </location>
</feature>
<comment type="caution">
    <text evidence="10">The sequence shown here is derived from an EMBL/GenBank/DDBJ whole genome shotgun (WGS) entry which is preliminary data.</text>
</comment>
<sequence length="542" mass="55160">MLRWTGFGGAVLLAVAAGIGGHGPAVLCCWLVGTAIQGYAWWSGRDRTFTPRWVLGTVALWSAPFLLAPPYGSRDVYSYACQGELYRHGLSPYTHTATALPCTWLDDVAPLWRDTLTPYGPLFVLAAAGVLWLADTLPVDAGMTVPLLLFRLLALAGMAGVAAGLPALARRCGVPPARALWVALAGPLIGAHLLGGPHNDALMLGFLIGGLALVARFPRHPAAVLGAGALLGCAVAVKATAVVAIPFAILLVTAALRDNRKAAPARQAPAGSQGCLGDSETPLRTSWDLGRGLVVGGVGVGGAAVATFAGITAAGGLGYGWIAGLRESEILVQFSSLPTAVGMTLTYLGRPFDAGFNAVPAARAAALAVLAVALVAIWVRALRYRADPGRAALHGAALALVATVALAPVVLSWYALWPLILLAATTVRTRAVMAVAIVAAFAVLPDGEGLAHMVKFPGAIMVTTGLIVLAVVALRRWRRQRGAAAGGTGTGAEAAGAEAAGAEAAGAEAGGDEADGSSEAEPSTRVTDTSITTRAGFGRGIR</sequence>
<evidence type="ECO:0000256" key="5">
    <source>
        <dbReference type="ARBA" id="ARBA00022989"/>
    </source>
</evidence>
<dbReference type="NCBIfam" id="NF038066">
    <property type="entry name" value="MptB"/>
    <property type="match status" value="1"/>
</dbReference>
<feature type="transmembrane region" description="Helical" evidence="9">
    <location>
        <begin position="330"/>
        <end position="349"/>
    </location>
</feature>
<evidence type="ECO:0000256" key="3">
    <source>
        <dbReference type="ARBA" id="ARBA00022679"/>
    </source>
</evidence>
<feature type="transmembrane region" description="Helical" evidence="9">
    <location>
        <begin position="361"/>
        <end position="379"/>
    </location>
</feature>
<feature type="transmembrane region" description="Helical" evidence="9">
    <location>
        <begin position="391"/>
        <end position="415"/>
    </location>
</feature>
<dbReference type="Proteomes" id="UP000053244">
    <property type="component" value="Unassembled WGS sequence"/>
</dbReference>
<dbReference type="InterPro" id="IPR049829">
    <property type="entry name" value="MptA/B-like"/>
</dbReference>
<feature type="transmembrane region" description="Helical" evidence="9">
    <location>
        <begin position="53"/>
        <end position="71"/>
    </location>
</feature>
<feature type="transmembrane region" description="Helical" evidence="9">
    <location>
        <begin position="456"/>
        <end position="474"/>
    </location>
</feature>
<accession>A0A0X3UYQ0</accession>
<feature type="region of interest" description="Disordered" evidence="8">
    <location>
        <begin position="484"/>
        <end position="542"/>
    </location>
</feature>
<keyword evidence="5 9" id="KW-1133">Transmembrane helix</keyword>